<keyword evidence="1" id="KW-0175">Coiled coil</keyword>
<reference evidence="2 3" key="1">
    <citation type="submission" date="2024-05" db="EMBL/GenBank/DDBJ databases">
        <authorList>
            <person name="Wallberg A."/>
        </authorList>
    </citation>
    <scope>NUCLEOTIDE SEQUENCE [LARGE SCALE GENOMIC DNA]</scope>
</reference>
<feature type="coiled-coil region" evidence="1">
    <location>
        <begin position="177"/>
        <end position="243"/>
    </location>
</feature>
<evidence type="ECO:0000313" key="3">
    <source>
        <dbReference type="Proteomes" id="UP001497623"/>
    </source>
</evidence>
<dbReference type="EMBL" id="CAXKWB010002122">
    <property type="protein sequence ID" value="CAL4066235.1"/>
    <property type="molecule type" value="Genomic_DNA"/>
</dbReference>
<organism evidence="2 3">
    <name type="scientific">Meganyctiphanes norvegica</name>
    <name type="common">Northern krill</name>
    <name type="synonym">Thysanopoda norvegica</name>
    <dbReference type="NCBI Taxonomy" id="48144"/>
    <lineage>
        <taxon>Eukaryota</taxon>
        <taxon>Metazoa</taxon>
        <taxon>Ecdysozoa</taxon>
        <taxon>Arthropoda</taxon>
        <taxon>Crustacea</taxon>
        <taxon>Multicrustacea</taxon>
        <taxon>Malacostraca</taxon>
        <taxon>Eumalacostraca</taxon>
        <taxon>Eucarida</taxon>
        <taxon>Euphausiacea</taxon>
        <taxon>Euphausiidae</taxon>
        <taxon>Meganyctiphanes</taxon>
    </lineage>
</organism>
<evidence type="ECO:0000256" key="1">
    <source>
        <dbReference type="SAM" id="Coils"/>
    </source>
</evidence>
<dbReference type="AlphaFoldDB" id="A0AAV2PXD6"/>
<proteinExistence type="predicted"/>
<comment type="caution">
    <text evidence="2">The sequence shown here is derived from an EMBL/GenBank/DDBJ whole genome shotgun (WGS) entry which is preliminary data.</text>
</comment>
<gene>
    <name evidence="2" type="ORF">MNOR_LOCUS5482</name>
</gene>
<dbReference type="Proteomes" id="UP001497623">
    <property type="component" value="Unassembled WGS sequence"/>
</dbReference>
<feature type="non-terminal residue" evidence="2">
    <location>
        <position position="1"/>
    </location>
</feature>
<evidence type="ECO:0008006" key="4">
    <source>
        <dbReference type="Google" id="ProtNLM"/>
    </source>
</evidence>
<accession>A0AAV2PXD6</accession>
<sequence>QVCLINTKQNVELAEKVKEEQHHSLISQQLNAERLSQKLLHQKKYRQELESKCLQNHQMFIYIQKQQEFLIQNDDLFTKQKEELSHEECIMKNQSSDLLKKFQELRLGHHSEMNSIINNNSQDIFNENKKQLQQLPVIKRELTDLDNELSVKQQENDKNSDIIQHLNLLYVKGQEKNKQLDEELQKEKSSEKLMEDELNSKLNKFTKHKDILQQEISEITERISTSRNELEEAVEKLNYMKNENGIIEGRRGERDEQVNLLSSKRKHLNQVVFLL</sequence>
<evidence type="ECO:0000313" key="2">
    <source>
        <dbReference type="EMBL" id="CAL4066235.1"/>
    </source>
</evidence>
<name>A0AAV2PXD6_MEGNR</name>
<keyword evidence="3" id="KW-1185">Reference proteome</keyword>
<protein>
    <recommendedName>
        <fullName evidence="4">A kinase anchor protein 9</fullName>
    </recommendedName>
</protein>